<name>A0A2A7MHN3_9CLOT</name>
<dbReference type="EMBL" id="UWJD01000001">
    <property type="protein sequence ID" value="VCT84545.1"/>
    <property type="molecule type" value="Genomic_DNA"/>
</dbReference>
<dbReference type="InterPro" id="IPR040086">
    <property type="entry name" value="MJ0683-like"/>
</dbReference>
<dbReference type="Pfam" id="PF04055">
    <property type="entry name" value="Radical_SAM"/>
    <property type="match status" value="1"/>
</dbReference>
<dbReference type="EMBL" id="PDCJ01000001">
    <property type="protein sequence ID" value="PEG31070.1"/>
    <property type="molecule type" value="Genomic_DNA"/>
</dbReference>
<evidence type="ECO:0000256" key="2">
    <source>
        <dbReference type="ARBA" id="ARBA00023004"/>
    </source>
</evidence>
<dbReference type="Proteomes" id="UP000789738">
    <property type="component" value="Unassembled WGS sequence"/>
</dbReference>
<dbReference type="RefSeq" id="WP_058295234.1">
    <property type="nucleotide sequence ID" value="NZ_CAKJVD010000015.1"/>
</dbReference>
<dbReference type="OrthoDB" id="9785699at2"/>
<dbReference type="InterPro" id="IPR007197">
    <property type="entry name" value="rSAM"/>
</dbReference>
<keyword evidence="2" id="KW-0408">Iron</keyword>
<evidence type="ECO:0000313" key="8">
    <source>
        <dbReference type="EMBL" id="VCT84545.1"/>
    </source>
</evidence>
<accession>A0A2A7MHN3</accession>
<dbReference type="PANTHER" id="PTHR43432:SF6">
    <property type="entry name" value="RADICAL SAM CORE DOMAIN-CONTAINING PROTEIN"/>
    <property type="match status" value="1"/>
</dbReference>
<dbReference type="GO" id="GO:0046872">
    <property type="term" value="F:metal ion binding"/>
    <property type="evidence" value="ECO:0007669"/>
    <property type="project" value="UniProtKB-KW"/>
</dbReference>
<sequence length="257" mass="30229">MIKEIIEKDLITFEYPPDGGKISIIDPYDGCTIKCPYCFQMTDSNWNKDIIVKLNMPELIKNNLNNWNRKETIYMGSRCDPYHEIERKYELTRNCLIELNKLNIPIMITTKADYGIILRDMDIIKNYSSNITILLGLSNLTQILNTNKNEVIENINLANYLCNQKIKVWTFITPVLPGITDVDEIIDNLNNTIPVFLDKLRIQKDSVQMRKMLSFIQANYPKLYGEYENLINNDTNKYIDELRDKYKDNTRIKFVFD</sequence>
<keyword evidence="9" id="KW-1185">Reference proteome</keyword>
<reference evidence="6" key="4">
    <citation type="submission" date="2022-10" db="EMBL/GenBank/DDBJ databases">
        <authorList>
            <person name="Aires J."/>
            <person name="Mesa V."/>
        </authorList>
    </citation>
    <scope>NUCLEOTIDE SEQUENCE</scope>
    <source>
        <strain evidence="6">Clostridium neonatale JD116</strain>
    </source>
</reference>
<evidence type="ECO:0000313" key="6">
    <source>
        <dbReference type="EMBL" id="CAI3539157.1"/>
    </source>
</evidence>
<dbReference type="GeneID" id="68877525"/>
<dbReference type="SFLD" id="SFLDG01084">
    <property type="entry name" value="Uncharacterised_Radical_SAM_Su"/>
    <property type="match status" value="1"/>
</dbReference>
<reference evidence="5" key="3">
    <citation type="submission" date="2021-10" db="EMBL/GenBank/DDBJ databases">
        <authorList>
            <person name="Mesa V."/>
        </authorList>
    </citation>
    <scope>NUCLEOTIDE SEQUENCE</scope>
    <source>
        <strain evidence="5">CC3_PB</strain>
    </source>
</reference>
<dbReference type="EMBL" id="CAKJVE010000004">
    <property type="protein sequence ID" value="CAG9707758.1"/>
    <property type="molecule type" value="Genomic_DNA"/>
</dbReference>
<evidence type="ECO:0000313" key="5">
    <source>
        <dbReference type="EMBL" id="CAG9707758.1"/>
    </source>
</evidence>
<protein>
    <recommendedName>
        <fullName evidence="4">Radical SAM core domain-containing protein</fullName>
    </recommendedName>
</protein>
<keyword evidence="1" id="KW-0479">Metal-binding</keyword>
<dbReference type="GO" id="GO:0051536">
    <property type="term" value="F:iron-sulfur cluster binding"/>
    <property type="evidence" value="ECO:0007669"/>
    <property type="project" value="UniProtKB-KW"/>
</dbReference>
<reference evidence="8 10" key="2">
    <citation type="submission" date="2018-06" db="EMBL/GenBank/DDBJ databases">
        <authorList>
            <consortium name="IHU Genomes"/>
        </authorList>
    </citation>
    <scope>NUCLEOTIDE SEQUENCE [LARGE SCALE GENOMIC DNA]</scope>
    <source>
        <strain evidence="8 10">NEC25</strain>
    </source>
</reference>
<dbReference type="Proteomes" id="UP001189143">
    <property type="component" value="Unassembled WGS sequence"/>
</dbReference>
<evidence type="ECO:0000313" key="9">
    <source>
        <dbReference type="Proteomes" id="UP000220840"/>
    </source>
</evidence>
<gene>
    <name evidence="6" type="ORF">CNEO2_100044</name>
    <name evidence="5" type="ORF">CNEO_43210</name>
    <name evidence="8" type="ORF">CNEONATNEC25_02145</name>
    <name evidence="7" type="ORF">CQ394_04920</name>
</gene>
<reference evidence="7 9" key="1">
    <citation type="submission" date="2017-10" db="EMBL/GenBank/DDBJ databases">
        <title>Effective Description of Clostridium neonatale sp. nov. linked to necrotizing enterocolitis in neonates and a clarification of species assignable to the genus Clostridium (Prazmowski 1880) emend. Lawson and Rainey 2016.</title>
        <authorList>
            <person name="Bernard K."/>
            <person name="Burdz T."/>
            <person name="Wiebe D."/>
            <person name="Balcewich B."/>
            <person name="Alfa M."/>
            <person name="Bernier A.-M."/>
        </authorList>
    </citation>
    <scope>NUCLEOTIDE SEQUENCE [LARGE SCALE GENOMIC DNA]</scope>
    <source>
        <strain evidence="7 9">LCDC99A005</strain>
    </source>
</reference>
<evidence type="ECO:0000259" key="4">
    <source>
        <dbReference type="Pfam" id="PF04055"/>
    </source>
</evidence>
<evidence type="ECO:0000313" key="10">
    <source>
        <dbReference type="Proteomes" id="UP000431451"/>
    </source>
</evidence>
<dbReference type="Gene3D" id="3.80.30.30">
    <property type="match status" value="1"/>
</dbReference>
<keyword evidence="3" id="KW-0411">Iron-sulfur</keyword>
<evidence type="ECO:0000256" key="1">
    <source>
        <dbReference type="ARBA" id="ARBA00022723"/>
    </source>
</evidence>
<organism evidence="7 9">
    <name type="scientific">Clostridium neonatale</name>
    <dbReference type="NCBI Taxonomy" id="137838"/>
    <lineage>
        <taxon>Bacteria</taxon>
        <taxon>Bacillati</taxon>
        <taxon>Bacillota</taxon>
        <taxon>Clostridia</taxon>
        <taxon>Eubacteriales</taxon>
        <taxon>Clostridiaceae</taxon>
        <taxon>Clostridium</taxon>
    </lineage>
</organism>
<evidence type="ECO:0000313" key="7">
    <source>
        <dbReference type="EMBL" id="PEG31070.1"/>
    </source>
</evidence>
<proteinExistence type="predicted"/>
<dbReference type="SFLD" id="SFLDS00029">
    <property type="entry name" value="Radical_SAM"/>
    <property type="match status" value="1"/>
</dbReference>
<dbReference type="EMBL" id="CAMTCP010000011">
    <property type="protein sequence ID" value="CAI3539157.1"/>
    <property type="molecule type" value="Genomic_DNA"/>
</dbReference>
<feature type="domain" description="Radical SAM core" evidence="4">
    <location>
        <begin position="27"/>
        <end position="183"/>
    </location>
</feature>
<dbReference type="PANTHER" id="PTHR43432">
    <property type="entry name" value="SLR0285 PROTEIN"/>
    <property type="match status" value="1"/>
</dbReference>
<dbReference type="Proteomes" id="UP000431451">
    <property type="component" value="Unassembled WGS sequence"/>
</dbReference>
<dbReference type="AlphaFoldDB" id="A0A2A7MHN3"/>
<evidence type="ECO:0000256" key="3">
    <source>
        <dbReference type="ARBA" id="ARBA00023014"/>
    </source>
</evidence>
<dbReference type="Proteomes" id="UP000220840">
    <property type="component" value="Unassembled WGS sequence"/>
</dbReference>
<dbReference type="GO" id="GO:0003824">
    <property type="term" value="F:catalytic activity"/>
    <property type="evidence" value="ECO:0007669"/>
    <property type="project" value="InterPro"/>
</dbReference>